<dbReference type="Proteomes" id="UP001054821">
    <property type="component" value="Chromosome 3"/>
</dbReference>
<reference evidence="2 3" key="1">
    <citation type="journal article" date="2022" name="G3 (Bethesda)">
        <title>Whole-genome sequence and methylome profiling of the almond [Prunus dulcis (Mill.) D.A. Webb] cultivar 'Nonpareil'.</title>
        <authorList>
            <person name="D'Amico-Willman K.M."/>
            <person name="Ouma W.Z."/>
            <person name="Meulia T."/>
            <person name="Sideli G.M."/>
            <person name="Gradziel T.M."/>
            <person name="Fresnedo-Ramirez J."/>
        </authorList>
    </citation>
    <scope>NUCLEOTIDE SEQUENCE [LARGE SCALE GENOMIC DNA]</scope>
    <source>
        <strain evidence="2">Clone GOH B32 T37-40</strain>
    </source>
</reference>
<accession>A0AAD5F3W0</accession>
<gene>
    <name evidence="2" type="ORF">L3X38_005064</name>
    <name evidence="1" type="ORF">L3X38_019507</name>
</gene>
<dbReference type="AlphaFoldDB" id="A0AAD5F3W0"/>
<protein>
    <submittedName>
        <fullName evidence="2">Uncharacterized protein</fullName>
    </submittedName>
</protein>
<organism evidence="2 3">
    <name type="scientific">Prunus dulcis</name>
    <name type="common">Almond</name>
    <name type="synonym">Amygdalus dulcis</name>
    <dbReference type="NCBI Taxonomy" id="3755"/>
    <lineage>
        <taxon>Eukaryota</taxon>
        <taxon>Viridiplantae</taxon>
        <taxon>Streptophyta</taxon>
        <taxon>Embryophyta</taxon>
        <taxon>Tracheophyta</taxon>
        <taxon>Spermatophyta</taxon>
        <taxon>Magnoliopsida</taxon>
        <taxon>eudicotyledons</taxon>
        <taxon>Gunneridae</taxon>
        <taxon>Pentapetalae</taxon>
        <taxon>rosids</taxon>
        <taxon>fabids</taxon>
        <taxon>Rosales</taxon>
        <taxon>Rosaceae</taxon>
        <taxon>Amygdaloideae</taxon>
        <taxon>Amygdaleae</taxon>
        <taxon>Prunus</taxon>
    </lineage>
</organism>
<proteinExistence type="predicted"/>
<evidence type="ECO:0000313" key="1">
    <source>
        <dbReference type="EMBL" id="KAI5340233.1"/>
    </source>
</evidence>
<dbReference type="EMBL" id="JAJFAZ020000001">
    <property type="protein sequence ID" value="KAI5352173.1"/>
    <property type="molecule type" value="Genomic_DNA"/>
</dbReference>
<sequence>MMKSYDYDLLDIGKLGDPFPSPWIKTLQPSQFREHQAVMLWKMELTKPLPSIMLVQMARQKLKSEALALAWQSIRCWICANFGGFAT</sequence>
<evidence type="ECO:0000313" key="3">
    <source>
        <dbReference type="Proteomes" id="UP001054821"/>
    </source>
</evidence>
<comment type="caution">
    <text evidence="2">The sequence shown here is derived from an EMBL/GenBank/DDBJ whole genome shotgun (WGS) entry which is preliminary data.</text>
</comment>
<evidence type="ECO:0000313" key="2">
    <source>
        <dbReference type="EMBL" id="KAI5352173.1"/>
    </source>
</evidence>
<name>A0AAD5F3W0_PRUDU</name>
<keyword evidence="3" id="KW-1185">Reference proteome</keyword>
<dbReference type="EMBL" id="JAJFAZ020000003">
    <property type="protein sequence ID" value="KAI5340233.1"/>
    <property type="molecule type" value="Genomic_DNA"/>
</dbReference>
<dbReference type="Proteomes" id="UP001054821">
    <property type="component" value="Chromosome 1"/>
</dbReference>